<dbReference type="EMBL" id="WVHT01000002">
    <property type="protein sequence ID" value="MXV50379.1"/>
    <property type="molecule type" value="Genomic_DNA"/>
</dbReference>
<proteinExistence type="predicted"/>
<keyword evidence="1" id="KW-1133">Transmembrane helix</keyword>
<reference evidence="2 3" key="1">
    <citation type="submission" date="2019-11" db="EMBL/GenBank/DDBJ databases">
        <title>Pedobacter sp. HMF7647 Genome sequencing and assembly.</title>
        <authorList>
            <person name="Kang H."/>
            <person name="Kim H."/>
            <person name="Joh K."/>
        </authorList>
    </citation>
    <scope>NUCLEOTIDE SEQUENCE [LARGE SCALE GENOMIC DNA]</scope>
    <source>
        <strain evidence="2 3">HMF7647</strain>
    </source>
</reference>
<dbReference type="AlphaFoldDB" id="A0A7K1Y8H3"/>
<feature type="transmembrane region" description="Helical" evidence="1">
    <location>
        <begin position="12"/>
        <end position="32"/>
    </location>
</feature>
<comment type="caution">
    <text evidence="2">The sequence shown here is derived from an EMBL/GenBank/DDBJ whole genome shotgun (WGS) entry which is preliminary data.</text>
</comment>
<accession>A0A7K1Y8H3</accession>
<dbReference type="PROSITE" id="PS51257">
    <property type="entry name" value="PROKAR_LIPOPROTEIN"/>
    <property type="match status" value="1"/>
</dbReference>
<dbReference type="RefSeq" id="WP_160843556.1">
    <property type="nucleotide sequence ID" value="NZ_WVHT01000002.1"/>
</dbReference>
<evidence type="ECO:0000256" key="1">
    <source>
        <dbReference type="SAM" id="Phobius"/>
    </source>
</evidence>
<organism evidence="2 3">
    <name type="scientific">Hufsiella arboris</name>
    <dbReference type="NCBI Taxonomy" id="2695275"/>
    <lineage>
        <taxon>Bacteria</taxon>
        <taxon>Pseudomonadati</taxon>
        <taxon>Bacteroidota</taxon>
        <taxon>Sphingobacteriia</taxon>
        <taxon>Sphingobacteriales</taxon>
        <taxon>Sphingobacteriaceae</taxon>
        <taxon>Hufsiella</taxon>
    </lineage>
</organism>
<keyword evidence="1" id="KW-0812">Transmembrane</keyword>
<gene>
    <name evidence="2" type="ORF">GS399_05290</name>
</gene>
<evidence type="ECO:0000313" key="2">
    <source>
        <dbReference type="EMBL" id="MXV50379.1"/>
    </source>
</evidence>
<sequence length="327" mass="36153">MKKNRRHAGLGYELPIRAFAMIIAAVNFLVFLSCPARAQVSSYQFEENVLAPGPGTSVISDVTASGGSAFKRLSGAGTNTFWFGPYAHLKGGSYVLNVRLKVQSNSSPDYLFTIDIVSSLGGAMYGHLYITPNMFANPDTWQVFSIPFSIPDNIENLEIRGVGFIGGITDASMDYVQVVPGDSRGFYSDDFTITGLGNVGIGTSVPKEKLSVNGRIRAREVKVEVENWPDYVFGDDYKKLPLEDLQSYILKNKHLPEVPSAGNISAEGIDLGAMNAVLLKKIEELALYLIEKEQEIKELKDQRNSDQVWKRDAEKRLSDLEKKIDKQ</sequence>
<name>A0A7K1Y8H3_9SPHI</name>
<protein>
    <submittedName>
        <fullName evidence="2">Uncharacterized protein</fullName>
    </submittedName>
</protein>
<evidence type="ECO:0000313" key="3">
    <source>
        <dbReference type="Proteomes" id="UP000466586"/>
    </source>
</evidence>
<keyword evidence="3" id="KW-1185">Reference proteome</keyword>
<dbReference type="Proteomes" id="UP000466586">
    <property type="component" value="Unassembled WGS sequence"/>
</dbReference>
<keyword evidence="1" id="KW-0472">Membrane</keyword>